<dbReference type="InterPro" id="IPR040008">
    <property type="entry name" value="Ribosomal_mL46"/>
</dbReference>
<dbReference type="GO" id="GO:0003735">
    <property type="term" value="F:structural constituent of ribosome"/>
    <property type="evidence" value="ECO:0007669"/>
    <property type="project" value="InterPro"/>
</dbReference>
<evidence type="ECO:0000256" key="7">
    <source>
        <dbReference type="ARBA" id="ARBA00035190"/>
    </source>
</evidence>
<comment type="subcellular location">
    <subcellularLocation>
        <location evidence="1">Mitochondrion</location>
    </subcellularLocation>
</comment>
<dbReference type="GeneID" id="54783488"/>
<keyword evidence="10" id="KW-1185">Reference proteome</keyword>
<evidence type="ECO:0000259" key="8">
    <source>
        <dbReference type="Pfam" id="PF11788"/>
    </source>
</evidence>
<protein>
    <recommendedName>
        <fullName evidence="7">Large ribosomal subunit protein mL46</fullName>
    </recommendedName>
</protein>
<keyword evidence="4" id="KW-0689">Ribosomal protein</keyword>
<evidence type="ECO:0000256" key="2">
    <source>
        <dbReference type="ARBA" id="ARBA00009070"/>
    </source>
</evidence>
<dbReference type="VEuPathDB" id="FungiDB:DIURU_004837"/>
<dbReference type="Proteomes" id="UP000449547">
    <property type="component" value="Unassembled WGS sequence"/>
</dbReference>
<dbReference type="RefSeq" id="XP_034010241.1">
    <property type="nucleotide sequence ID" value="XM_034157754.1"/>
</dbReference>
<dbReference type="Gene3D" id="3.90.79.10">
    <property type="entry name" value="Nucleoside Triphosphate Pyrophosphohydrolase"/>
    <property type="match status" value="1"/>
</dbReference>
<keyword evidence="3" id="KW-0809">Transit peptide</keyword>
<evidence type="ECO:0000256" key="4">
    <source>
        <dbReference type="ARBA" id="ARBA00022980"/>
    </source>
</evidence>
<comment type="similarity">
    <text evidence="2">Belongs to the mitochondrion-specific ribosomal protein mL46 family.</text>
</comment>
<dbReference type="OMA" id="YNAELWN"/>
<organism evidence="9 10">
    <name type="scientific">Diutina rugosa</name>
    <name type="common">Yeast</name>
    <name type="synonym">Candida rugosa</name>
    <dbReference type="NCBI Taxonomy" id="5481"/>
    <lineage>
        <taxon>Eukaryota</taxon>
        <taxon>Fungi</taxon>
        <taxon>Dikarya</taxon>
        <taxon>Ascomycota</taxon>
        <taxon>Saccharomycotina</taxon>
        <taxon>Pichiomycetes</taxon>
        <taxon>Debaryomycetaceae</taxon>
        <taxon>Diutina</taxon>
    </lineage>
</organism>
<keyword evidence="5" id="KW-0496">Mitochondrion</keyword>
<dbReference type="InterPro" id="IPR021757">
    <property type="entry name" value="Ribosomal_mL46_N"/>
</dbReference>
<evidence type="ECO:0000313" key="10">
    <source>
        <dbReference type="Proteomes" id="UP000449547"/>
    </source>
</evidence>
<dbReference type="PANTHER" id="PTHR13124:SF12">
    <property type="entry name" value="LARGE RIBOSOMAL SUBUNIT PROTEIN ML46"/>
    <property type="match status" value="1"/>
</dbReference>
<evidence type="ECO:0000256" key="1">
    <source>
        <dbReference type="ARBA" id="ARBA00004173"/>
    </source>
</evidence>
<dbReference type="AlphaFoldDB" id="A0A642UFD9"/>
<reference evidence="9 10" key="1">
    <citation type="submission" date="2019-07" db="EMBL/GenBank/DDBJ databases">
        <title>Genome assembly of two rare yeast pathogens: Diutina rugosa and Trichomonascus ciferrii.</title>
        <authorList>
            <person name="Mixao V."/>
            <person name="Saus E."/>
            <person name="Hansen A."/>
            <person name="Lass-Flor C."/>
            <person name="Gabaldon T."/>
        </authorList>
    </citation>
    <scope>NUCLEOTIDE SEQUENCE [LARGE SCALE GENOMIC DNA]</scope>
    <source>
        <strain evidence="9 10">CBS 613</strain>
    </source>
</reference>
<evidence type="ECO:0000256" key="5">
    <source>
        <dbReference type="ARBA" id="ARBA00023128"/>
    </source>
</evidence>
<evidence type="ECO:0000313" key="9">
    <source>
        <dbReference type="EMBL" id="KAA8897984.1"/>
    </source>
</evidence>
<dbReference type="Pfam" id="PF11788">
    <property type="entry name" value="MRP-L46"/>
    <property type="match status" value="1"/>
</dbReference>
<proteinExistence type="inferred from homology"/>
<evidence type="ECO:0000256" key="6">
    <source>
        <dbReference type="ARBA" id="ARBA00023274"/>
    </source>
</evidence>
<keyword evidence="6" id="KW-0687">Ribonucleoprotein</keyword>
<comment type="caution">
    <text evidence="9">The sequence shown here is derived from an EMBL/GenBank/DDBJ whole genome shotgun (WGS) entry which is preliminary data.</text>
</comment>
<sequence>MMWVRTYASAAKPSTKIASTLLLSRNPVISADIPAFEAQYYKYQKELWKRLMWTFPKWFYFREGTLAAQKFKELNRDPVDNNPNIEYPRGRPEIRQNRDRRFKQELKLPKTYVEGETAEPAADASNDLSRKIVPNSRVTKADEANDQTSLERQLARSLYLVVGDGKSWDFPNFPQPETPTALDEVAEAGLYKIGGDRINYFNVSNTPCHVETKDDAKHYFIKSHIVSGEFVPQNGIKYLWLTKDELKDKIPRYDDVAHLLNDV</sequence>
<dbReference type="InterPro" id="IPR033650">
    <property type="entry name" value="Ribosomal_mL46_NUDIX"/>
</dbReference>
<evidence type="ECO:0000256" key="3">
    <source>
        <dbReference type="ARBA" id="ARBA00022946"/>
    </source>
</evidence>
<dbReference type="CDD" id="cd04661">
    <property type="entry name" value="NUDIX_MRP_L46"/>
    <property type="match status" value="1"/>
</dbReference>
<feature type="domain" description="Large ribosomal subunit protein mL46 N-terminal" evidence="8">
    <location>
        <begin position="16"/>
        <end position="142"/>
    </location>
</feature>
<dbReference type="GO" id="GO:0005762">
    <property type="term" value="C:mitochondrial large ribosomal subunit"/>
    <property type="evidence" value="ECO:0007669"/>
    <property type="project" value="TreeGrafter"/>
</dbReference>
<accession>A0A642UFD9</accession>
<name>A0A642UFD9_DIURU</name>
<dbReference type="EMBL" id="SWFT01000149">
    <property type="protein sequence ID" value="KAA8897984.1"/>
    <property type="molecule type" value="Genomic_DNA"/>
</dbReference>
<dbReference type="PANTHER" id="PTHR13124">
    <property type="entry name" value="39S RIBOSOMAL PROTEIN L46, MITOCHONDRIAL PRECURSOR-RELATED"/>
    <property type="match status" value="1"/>
</dbReference>
<dbReference type="OrthoDB" id="414075at2759"/>
<gene>
    <name evidence="9" type="ORF">DIURU_004837</name>
</gene>